<evidence type="ECO:0000256" key="1">
    <source>
        <dbReference type="SAM" id="MobiDB-lite"/>
    </source>
</evidence>
<reference evidence="2" key="1">
    <citation type="journal article" date="2023" name="Int. J. Syst. Evol. Microbiol.">
        <title>Streptomyces meridianus sp. nov. isolated from brackish water of the Tagus estuary in Alcochete, Portugal.</title>
        <authorList>
            <person name="Santos J.D.N."/>
            <person name="Klimek D."/>
            <person name="Calusinska M."/>
            <person name="Lobo Da Cunha A."/>
            <person name="Catita J."/>
            <person name="Goncalves H."/>
            <person name="Gonzalez I."/>
            <person name="Reyes F."/>
            <person name="Lage O.M."/>
        </authorList>
    </citation>
    <scope>NUCLEOTIDE SEQUENCE</scope>
    <source>
        <strain evidence="2">MTZ3.1</strain>
    </source>
</reference>
<organism evidence="2 3">
    <name type="scientific">Streptomyces meridianus</name>
    <dbReference type="NCBI Taxonomy" id="2938945"/>
    <lineage>
        <taxon>Bacteria</taxon>
        <taxon>Bacillati</taxon>
        <taxon>Actinomycetota</taxon>
        <taxon>Actinomycetes</taxon>
        <taxon>Kitasatosporales</taxon>
        <taxon>Streptomycetaceae</taxon>
        <taxon>Streptomyces</taxon>
    </lineage>
</organism>
<keyword evidence="3" id="KW-1185">Reference proteome</keyword>
<protein>
    <submittedName>
        <fullName evidence="2">Translation initiation factor IF-2</fullName>
    </submittedName>
</protein>
<proteinExistence type="predicted"/>
<dbReference type="Proteomes" id="UP001167160">
    <property type="component" value="Unassembled WGS sequence"/>
</dbReference>
<keyword evidence="2" id="KW-0396">Initiation factor</keyword>
<evidence type="ECO:0000313" key="2">
    <source>
        <dbReference type="EMBL" id="MCM2575850.1"/>
    </source>
</evidence>
<accession>A0ABT0X0P0</accession>
<dbReference type="RefSeq" id="WP_251407615.1">
    <property type="nucleotide sequence ID" value="NZ_JAMQGM010000001.1"/>
</dbReference>
<evidence type="ECO:0000313" key="3">
    <source>
        <dbReference type="Proteomes" id="UP001167160"/>
    </source>
</evidence>
<feature type="region of interest" description="Disordered" evidence="1">
    <location>
        <begin position="165"/>
        <end position="280"/>
    </location>
</feature>
<feature type="region of interest" description="Disordered" evidence="1">
    <location>
        <begin position="1"/>
        <end position="28"/>
    </location>
</feature>
<name>A0ABT0X0P0_9ACTN</name>
<sequence>MAVPQGSAPARPRAGSPAPSTAPAARSGVIRVRSRHTGHFTVLANRLARRAGSAVTIGVAAYVFSLPDGAPISIKALCSHFDEGEVLIGRALRELEADGWIERRVERTSGGRIRTRTFVYDDPGAGRVGDAPARPAVAQAAVAPAAVPLPAAVTRHAVALPATGPTAAAPHEATPSAADRPARATTGCPEPACPATTGRPDSVRPAPADSATQTADSPAVPAPPPPTTEHPRATGHCAPPPPADLPADDAEPGPPPAPEHVPPPEPVPPPADGVVPDPRPVSVLRSLRTRDARLTLTEQEIRHLAPAVGRWLALGAGSTDIAEALSTGLPAHFDRRPARLLAYRLAAWQPPVPHTSPPAAAAVPLRTCEGCDRAFRSPHPGRCRDCRSSADDARHAA</sequence>
<gene>
    <name evidence="2" type="ORF">M1E25_00510</name>
</gene>
<comment type="caution">
    <text evidence="2">The sequence shown here is derived from an EMBL/GenBank/DDBJ whole genome shotgun (WGS) entry which is preliminary data.</text>
</comment>
<keyword evidence="2" id="KW-0648">Protein biosynthesis</keyword>
<feature type="compositionally biased region" description="Low complexity" evidence="1">
    <location>
        <begin position="165"/>
        <end position="178"/>
    </location>
</feature>
<dbReference type="GO" id="GO:0003743">
    <property type="term" value="F:translation initiation factor activity"/>
    <property type="evidence" value="ECO:0007669"/>
    <property type="project" value="UniProtKB-KW"/>
</dbReference>
<dbReference type="EMBL" id="JAMQGM010000001">
    <property type="protein sequence ID" value="MCM2575850.1"/>
    <property type="molecule type" value="Genomic_DNA"/>
</dbReference>
<feature type="compositionally biased region" description="Pro residues" evidence="1">
    <location>
        <begin position="252"/>
        <end position="271"/>
    </location>
</feature>